<dbReference type="PANTHER" id="PTHR42770:SF13">
    <property type="entry name" value="L-METHIONINE_BRANCHED-CHAIN AMINO ACID EXPORTER YJEH"/>
    <property type="match status" value="1"/>
</dbReference>
<evidence type="ECO:0000256" key="5">
    <source>
        <dbReference type="ARBA" id="ARBA00023136"/>
    </source>
</evidence>
<feature type="transmembrane region" description="Helical" evidence="6">
    <location>
        <begin position="345"/>
        <end position="367"/>
    </location>
</feature>
<dbReference type="Gene3D" id="1.20.1740.10">
    <property type="entry name" value="Amino acid/polyamine transporter I"/>
    <property type="match status" value="1"/>
</dbReference>
<name>A0ABN5H283_9FIRM</name>
<evidence type="ECO:0000256" key="4">
    <source>
        <dbReference type="ARBA" id="ARBA00022989"/>
    </source>
</evidence>
<evidence type="ECO:0000313" key="8">
    <source>
        <dbReference type="Proteomes" id="UP000325292"/>
    </source>
</evidence>
<feature type="transmembrane region" description="Helical" evidence="6">
    <location>
        <begin position="374"/>
        <end position="395"/>
    </location>
</feature>
<evidence type="ECO:0000256" key="6">
    <source>
        <dbReference type="SAM" id="Phobius"/>
    </source>
</evidence>
<keyword evidence="2" id="KW-1003">Cell membrane</keyword>
<evidence type="ECO:0000256" key="2">
    <source>
        <dbReference type="ARBA" id="ARBA00022475"/>
    </source>
</evidence>
<reference evidence="7 8" key="1">
    <citation type="journal article" date="2019" name="Sci. Rep.">
        <title>Sulfobacillus thermotolerans: new insights into resistance and metabolic capacities of acidophilic chemolithotrophs.</title>
        <authorList>
            <person name="Panyushkina A.E."/>
            <person name="Babenko V.V."/>
            <person name="Nikitina A.S."/>
            <person name="Selezneva O.V."/>
            <person name="Tsaplina I.A."/>
            <person name="Letarova M.A."/>
            <person name="Kostryukova E.S."/>
            <person name="Letarov A.V."/>
        </authorList>
    </citation>
    <scope>NUCLEOTIDE SEQUENCE [LARGE SCALE GENOMIC DNA]</scope>
    <source>
        <strain evidence="7 8">Kr1</strain>
    </source>
</reference>
<dbReference type="Proteomes" id="UP000325292">
    <property type="component" value="Chromosome"/>
</dbReference>
<comment type="subcellular location">
    <subcellularLocation>
        <location evidence="1">Cell membrane</location>
        <topology evidence="1">Multi-pass membrane protein</topology>
    </subcellularLocation>
</comment>
<organism evidence="7 8">
    <name type="scientific">Sulfobacillus thermotolerans</name>
    <dbReference type="NCBI Taxonomy" id="338644"/>
    <lineage>
        <taxon>Bacteria</taxon>
        <taxon>Bacillati</taxon>
        <taxon>Bacillota</taxon>
        <taxon>Clostridia</taxon>
        <taxon>Eubacteriales</taxon>
        <taxon>Clostridiales Family XVII. Incertae Sedis</taxon>
        <taxon>Sulfobacillus</taxon>
    </lineage>
</organism>
<keyword evidence="8" id="KW-1185">Reference proteome</keyword>
<feature type="transmembrane region" description="Helical" evidence="6">
    <location>
        <begin position="36"/>
        <end position="57"/>
    </location>
</feature>
<feature type="transmembrane region" description="Helical" evidence="6">
    <location>
        <begin position="221"/>
        <end position="242"/>
    </location>
</feature>
<protein>
    <submittedName>
        <fullName evidence="7">Amino acid transporter</fullName>
    </submittedName>
</protein>
<evidence type="ECO:0000256" key="3">
    <source>
        <dbReference type="ARBA" id="ARBA00022692"/>
    </source>
</evidence>
<sequence>MASLNKVLTWRQGAGLTIAGVLGSGVLILPEVTAQMAGPAAMVAWLTMACLAIPTAWTFGRLGTRYPDAGGIASYVRAAFGDRAGRMVGILYLGTVPVAAPAAALIGAGYMGALLHWSNGAIVLLAAALLVTALVVNLLGVEWSGKTATGIVLGISALLVASVASAVTAVHWRNFGPFSPHGWWPVGQSIALLYWAFVGWEMVGHLAEEFVDPVHNIPKSLGLAVMVIDVLYLSVVTVTIGTKSYDMGHSGAGLAKLVGLGLGPWGAMLTAVIALLITYGTMHTYIAGFSRLVYAQSRLGDLPPYFSKLHDTWHTPYRVLAMLVIPFAIVLGAKALFHVSLATLIAWPSAVFIALYLLAMASAWRLLKAPTERFAALIVGFVSFAAFIFVGWAALLPAVLGLTGWALAPTHEIPPQTY</sequence>
<feature type="transmembrane region" description="Helical" evidence="6">
    <location>
        <begin position="90"/>
        <end position="111"/>
    </location>
</feature>
<dbReference type="PIRSF" id="PIRSF006060">
    <property type="entry name" value="AA_transporter"/>
    <property type="match status" value="1"/>
</dbReference>
<dbReference type="InterPro" id="IPR050367">
    <property type="entry name" value="APC_superfamily"/>
</dbReference>
<feature type="transmembrane region" description="Helical" evidence="6">
    <location>
        <begin position="151"/>
        <end position="170"/>
    </location>
</feature>
<feature type="transmembrane region" description="Helical" evidence="6">
    <location>
        <begin position="317"/>
        <end position="339"/>
    </location>
</feature>
<dbReference type="Pfam" id="PF13520">
    <property type="entry name" value="AA_permease_2"/>
    <property type="match status" value="1"/>
</dbReference>
<keyword evidence="4 6" id="KW-1133">Transmembrane helix</keyword>
<feature type="transmembrane region" description="Helical" evidence="6">
    <location>
        <begin position="262"/>
        <end position="282"/>
    </location>
</feature>
<proteinExistence type="predicted"/>
<dbReference type="EMBL" id="CP019454">
    <property type="protein sequence ID" value="AUW94624.1"/>
    <property type="molecule type" value="Genomic_DNA"/>
</dbReference>
<feature type="transmembrane region" description="Helical" evidence="6">
    <location>
        <begin position="117"/>
        <end position="139"/>
    </location>
</feature>
<feature type="transmembrane region" description="Helical" evidence="6">
    <location>
        <begin position="12"/>
        <end position="30"/>
    </location>
</feature>
<evidence type="ECO:0000256" key="1">
    <source>
        <dbReference type="ARBA" id="ARBA00004651"/>
    </source>
</evidence>
<keyword evidence="5 6" id="KW-0472">Membrane</keyword>
<gene>
    <name evidence="7" type="ORF">BXT84_12280</name>
</gene>
<feature type="transmembrane region" description="Helical" evidence="6">
    <location>
        <begin position="182"/>
        <end position="200"/>
    </location>
</feature>
<accession>A0ABN5H283</accession>
<dbReference type="PANTHER" id="PTHR42770">
    <property type="entry name" value="AMINO ACID TRANSPORTER-RELATED"/>
    <property type="match status" value="1"/>
</dbReference>
<keyword evidence="3 6" id="KW-0812">Transmembrane</keyword>
<dbReference type="InterPro" id="IPR002293">
    <property type="entry name" value="AA/rel_permease1"/>
</dbReference>
<evidence type="ECO:0000313" key="7">
    <source>
        <dbReference type="EMBL" id="AUW94624.1"/>
    </source>
</evidence>